<dbReference type="EMBL" id="UINC01104621">
    <property type="protein sequence ID" value="SVC67912.1"/>
    <property type="molecule type" value="Genomic_DNA"/>
</dbReference>
<dbReference type="Pfam" id="PF00117">
    <property type="entry name" value="GATase"/>
    <property type="match status" value="1"/>
</dbReference>
<dbReference type="InterPro" id="IPR006221">
    <property type="entry name" value="TrpG/PapA_dom"/>
</dbReference>
<keyword evidence="1" id="KW-0315">Glutamine amidotransferase</keyword>
<dbReference type="PRINTS" id="PR00096">
    <property type="entry name" value="GATASE"/>
</dbReference>
<dbReference type="CDD" id="cd01743">
    <property type="entry name" value="GATase1_Anthranilate_Synthase"/>
    <property type="match status" value="1"/>
</dbReference>
<accession>A0A382P7L1</accession>
<name>A0A382P7L1_9ZZZZ</name>
<dbReference type="GO" id="GO:0005829">
    <property type="term" value="C:cytosol"/>
    <property type="evidence" value="ECO:0007669"/>
    <property type="project" value="TreeGrafter"/>
</dbReference>
<proteinExistence type="predicted"/>
<sequence>MILIIDNYDSFTYNLVQYIGSINPEMEIHRNDKITIDEIKRKNPEKIFISPGPGKPEDAGLSVDLVKEFGKQTPIFGICLGHQAITVAFGGQVERANEIVHGKTSKIIHSGSEI</sequence>
<dbReference type="Gene3D" id="3.40.50.880">
    <property type="match status" value="1"/>
</dbReference>
<feature type="domain" description="Glutamine amidotransferase" evidence="2">
    <location>
        <begin position="3"/>
        <end position="111"/>
    </location>
</feature>
<evidence type="ECO:0000256" key="1">
    <source>
        <dbReference type="ARBA" id="ARBA00022962"/>
    </source>
</evidence>
<dbReference type="InterPro" id="IPR029062">
    <property type="entry name" value="Class_I_gatase-like"/>
</dbReference>
<dbReference type="AlphaFoldDB" id="A0A382P7L1"/>
<dbReference type="InterPro" id="IPR050472">
    <property type="entry name" value="Anth_synth/Amidotransfase"/>
</dbReference>
<dbReference type="InterPro" id="IPR017926">
    <property type="entry name" value="GATASE"/>
</dbReference>
<reference evidence="3" key="1">
    <citation type="submission" date="2018-05" db="EMBL/GenBank/DDBJ databases">
        <authorList>
            <person name="Lanie J.A."/>
            <person name="Ng W.-L."/>
            <person name="Kazmierczak K.M."/>
            <person name="Andrzejewski T.M."/>
            <person name="Davidsen T.M."/>
            <person name="Wayne K.J."/>
            <person name="Tettelin H."/>
            <person name="Glass J.I."/>
            <person name="Rusch D."/>
            <person name="Podicherti R."/>
            <person name="Tsui H.-C.T."/>
            <person name="Winkler M.E."/>
        </authorList>
    </citation>
    <scope>NUCLEOTIDE SEQUENCE</scope>
</reference>
<gene>
    <name evidence="3" type="ORF">METZ01_LOCUS320766</name>
</gene>
<dbReference type="PANTHER" id="PTHR43418:SF4">
    <property type="entry name" value="MULTIFUNCTIONAL TRYPTOPHAN BIOSYNTHESIS PROTEIN"/>
    <property type="match status" value="1"/>
</dbReference>
<dbReference type="GO" id="GO:0000162">
    <property type="term" value="P:L-tryptophan biosynthetic process"/>
    <property type="evidence" value="ECO:0007669"/>
    <property type="project" value="TreeGrafter"/>
</dbReference>
<dbReference type="NCBIfam" id="TIGR00566">
    <property type="entry name" value="trpG_papA"/>
    <property type="match status" value="1"/>
</dbReference>
<dbReference type="GO" id="GO:0004049">
    <property type="term" value="F:anthranilate synthase activity"/>
    <property type="evidence" value="ECO:0007669"/>
    <property type="project" value="TreeGrafter"/>
</dbReference>
<protein>
    <recommendedName>
        <fullName evidence="2">Glutamine amidotransferase domain-containing protein</fullName>
    </recommendedName>
</protein>
<dbReference type="PROSITE" id="PS51273">
    <property type="entry name" value="GATASE_TYPE_1"/>
    <property type="match status" value="1"/>
</dbReference>
<dbReference type="SUPFAM" id="SSF52317">
    <property type="entry name" value="Class I glutamine amidotransferase-like"/>
    <property type="match status" value="1"/>
</dbReference>
<dbReference type="PRINTS" id="PR00097">
    <property type="entry name" value="ANTSNTHASEII"/>
</dbReference>
<dbReference type="PRINTS" id="PR00099">
    <property type="entry name" value="CPSGATASE"/>
</dbReference>
<evidence type="ECO:0000313" key="3">
    <source>
        <dbReference type="EMBL" id="SVC67912.1"/>
    </source>
</evidence>
<evidence type="ECO:0000259" key="2">
    <source>
        <dbReference type="Pfam" id="PF00117"/>
    </source>
</evidence>
<dbReference type="PANTHER" id="PTHR43418">
    <property type="entry name" value="MULTIFUNCTIONAL TRYPTOPHAN BIOSYNTHESIS PROTEIN-RELATED"/>
    <property type="match status" value="1"/>
</dbReference>
<organism evidence="3">
    <name type="scientific">marine metagenome</name>
    <dbReference type="NCBI Taxonomy" id="408172"/>
    <lineage>
        <taxon>unclassified sequences</taxon>
        <taxon>metagenomes</taxon>
        <taxon>ecological metagenomes</taxon>
    </lineage>
</organism>
<feature type="non-terminal residue" evidence="3">
    <location>
        <position position="114"/>
    </location>
</feature>